<reference evidence="1 2" key="1">
    <citation type="journal article" date="2012" name="Genome Biol.">
        <title>Genome and low-iron response of an oceanic diatom adapted to chronic iron limitation.</title>
        <authorList>
            <person name="Lommer M."/>
            <person name="Specht M."/>
            <person name="Roy A.S."/>
            <person name="Kraemer L."/>
            <person name="Andreson R."/>
            <person name="Gutowska M.A."/>
            <person name="Wolf J."/>
            <person name="Bergner S.V."/>
            <person name="Schilhabel M.B."/>
            <person name="Klostermeier U.C."/>
            <person name="Beiko R.G."/>
            <person name="Rosenstiel P."/>
            <person name="Hippler M."/>
            <person name="Laroche J."/>
        </authorList>
    </citation>
    <scope>NUCLEOTIDE SEQUENCE [LARGE SCALE GENOMIC DNA]</scope>
    <source>
        <strain evidence="1 2">CCMP1005</strain>
    </source>
</reference>
<dbReference type="EMBL" id="AGNL01019329">
    <property type="protein sequence ID" value="EJK61906.1"/>
    <property type="molecule type" value="Genomic_DNA"/>
</dbReference>
<dbReference type="AlphaFoldDB" id="K0SLR9"/>
<feature type="non-terminal residue" evidence="1">
    <location>
        <position position="1"/>
    </location>
</feature>
<evidence type="ECO:0000313" key="1">
    <source>
        <dbReference type="EMBL" id="EJK61906.1"/>
    </source>
</evidence>
<accession>K0SLR9</accession>
<sequence>TLHHKSTPTPTEVDPIYVERRDNFEIASANTQCRRFKSPPGRGGRRALVHLNEDSVLLLPRGISFQLTCFTLLVTGWNPFGGKPYNNGDPAGPAQGRAVLAGSVQLGPLPCAGAPSIS</sequence>
<organism evidence="1 2">
    <name type="scientific">Thalassiosira oceanica</name>
    <name type="common">Marine diatom</name>
    <dbReference type="NCBI Taxonomy" id="159749"/>
    <lineage>
        <taxon>Eukaryota</taxon>
        <taxon>Sar</taxon>
        <taxon>Stramenopiles</taxon>
        <taxon>Ochrophyta</taxon>
        <taxon>Bacillariophyta</taxon>
        <taxon>Coscinodiscophyceae</taxon>
        <taxon>Thalassiosirophycidae</taxon>
        <taxon>Thalassiosirales</taxon>
        <taxon>Thalassiosiraceae</taxon>
        <taxon>Thalassiosira</taxon>
    </lineage>
</organism>
<comment type="caution">
    <text evidence="1">The sequence shown here is derived from an EMBL/GenBank/DDBJ whole genome shotgun (WGS) entry which is preliminary data.</text>
</comment>
<dbReference type="Proteomes" id="UP000266841">
    <property type="component" value="Unassembled WGS sequence"/>
</dbReference>
<gene>
    <name evidence="1" type="ORF">THAOC_17516</name>
</gene>
<keyword evidence="2" id="KW-1185">Reference proteome</keyword>
<proteinExistence type="predicted"/>
<evidence type="ECO:0000313" key="2">
    <source>
        <dbReference type="Proteomes" id="UP000266841"/>
    </source>
</evidence>
<name>K0SLR9_THAOC</name>
<protein>
    <submittedName>
        <fullName evidence="1">Uncharacterized protein</fullName>
    </submittedName>
</protein>